<gene>
    <name evidence="1" type="ORF">MA16_Dca015750</name>
</gene>
<accession>A0A2I0WHV0</accession>
<sequence>MDSKERTLGTPTLEELDDFDETFGTYTLDDDFSYFLQVSCPPSSSDPLIFVYT</sequence>
<reference evidence="1 2" key="1">
    <citation type="journal article" date="2016" name="Sci. Rep.">
        <title>The Dendrobium catenatum Lindl. genome sequence provides insights into polysaccharide synthase, floral development and adaptive evolution.</title>
        <authorList>
            <person name="Zhang G.Q."/>
            <person name="Xu Q."/>
            <person name="Bian C."/>
            <person name="Tsai W.C."/>
            <person name="Yeh C.M."/>
            <person name="Liu K.W."/>
            <person name="Yoshida K."/>
            <person name="Zhang L.S."/>
            <person name="Chang S.B."/>
            <person name="Chen F."/>
            <person name="Shi Y."/>
            <person name="Su Y.Y."/>
            <person name="Zhang Y.Q."/>
            <person name="Chen L.J."/>
            <person name="Yin Y."/>
            <person name="Lin M."/>
            <person name="Huang H."/>
            <person name="Deng H."/>
            <person name="Wang Z.W."/>
            <person name="Zhu S.L."/>
            <person name="Zhao X."/>
            <person name="Deng C."/>
            <person name="Niu S.C."/>
            <person name="Huang J."/>
            <person name="Wang M."/>
            <person name="Liu G.H."/>
            <person name="Yang H.J."/>
            <person name="Xiao X.J."/>
            <person name="Hsiao Y.Y."/>
            <person name="Wu W.L."/>
            <person name="Chen Y.Y."/>
            <person name="Mitsuda N."/>
            <person name="Ohme-Takagi M."/>
            <person name="Luo Y.B."/>
            <person name="Van de Peer Y."/>
            <person name="Liu Z.J."/>
        </authorList>
    </citation>
    <scope>NUCLEOTIDE SEQUENCE [LARGE SCALE GENOMIC DNA]</scope>
    <source>
        <tissue evidence="1">The whole plant</tissue>
    </source>
</reference>
<dbReference type="EMBL" id="KZ502628">
    <property type="protein sequence ID" value="PKU75228.1"/>
    <property type="molecule type" value="Genomic_DNA"/>
</dbReference>
<proteinExistence type="predicted"/>
<reference evidence="1 2" key="2">
    <citation type="journal article" date="2017" name="Nature">
        <title>The Apostasia genome and the evolution of orchids.</title>
        <authorList>
            <person name="Zhang G.Q."/>
            <person name="Liu K.W."/>
            <person name="Li Z."/>
            <person name="Lohaus R."/>
            <person name="Hsiao Y.Y."/>
            <person name="Niu S.C."/>
            <person name="Wang J.Y."/>
            <person name="Lin Y.C."/>
            <person name="Xu Q."/>
            <person name="Chen L.J."/>
            <person name="Yoshida K."/>
            <person name="Fujiwara S."/>
            <person name="Wang Z.W."/>
            <person name="Zhang Y.Q."/>
            <person name="Mitsuda N."/>
            <person name="Wang M."/>
            <person name="Liu G.H."/>
            <person name="Pecoraro L."/>
            <person name="Huang H.X."/>
            <person name="Xiao X.J."/>
            <person name="Lin M."/>
            <person name="Wu X.Y."/>
            <person name="Wu W.L."/>
            <person name="Chen Y.Y."/>
            <person name="Chang S.B."/>
            <person name="Sakamoto S."/>
            <person name="Ohme-Takagi M."/>
            <person name="Yagi M."/>
            <person name="Zeng S.J."/>
            <person name="Shen C.Y."/>
            <person name="Yeh C.M."/>
            <person name="Luo Y.B."/>
            <person name="Tsai W.C."/>
            <person name="Van de Peer Y."/>
            <person name="Liu Z.J."/>
        </authorList>
    </citation>
    <scope>NUCLEOTIDE SEQUENCE [LARGE SCALE GENOMIC DNA]</scope>
    <source>
        <tissue evidence="1">The whole plant</tissue>
    </source>
</reference>
<organism evidence="1 2">
    <name type="scientific">Dendrobium catenatum</name>
    <dbReference type="NCBI Taxonomy" id="906689"/>
    <lineage>
        <taxon>Eukaryota</taxon>
        <taxon>Viridiplantae</taxon>
        <taxon>Streptophyta</taxon>
        <taxon>Embryophyta</taxon>
        <taxon>Tracheophyta</taxon>
        <taxon>Spermatophyta</taxon>
        <taxon>Magnoliopsida</taxon>
        <taxon>Liliopsida</taxon>
        <taxon>Asparagales</taxon>
        <taxon>Orchidaceae</taxon>
        <taxon>Epidendroideae</taxon>
        <taxon>Malaxideae</taxon>
        <taxon>Dendrobiinae</taxon>
        <taxon>Dendrobium</taxon>
    </lineage>
</organism>
<dbReference type="AlphaFoldDB" id="A0A2I0WHV0"/>
<protein>
    <submittedName>
        <fullName evidence="1">Uncharacterized protein</fullName>
    </submittedName>
</protein>
<evidence type="ECO:0000313" key="2">
    <source>
        <dbReference type="Proteomes" id="UP000233837"/>
    </source>
</evidence>
<keyword evidence="2" id="KW-1185">Reference proteome</keyword>
<name>A0A2I0WHV0_9ASPA</name>
<dbReference type="Proteomes" id="UP000233837">
    <property type="component" value="Unassembled WGS sequence"/>
</dbReference>
<evidence type="ECO:0000313" key="1">
    <source>
        <dbReference type="EMBL" id="PKU75228.1"/>
    </source>
</evidence>